<evidence type="ECO:0000256" key="1">
    <source>
        <dbReference type="SAM" id="Phobius"/>
    </source>
</evidence>
<reference evidence="3" key="1">
    <citation type="submission" date="2017-09" db="EMBL/GenBank/DDBJ databases">
        <title>Depth-based differentiation of microbial function through sediment-hosted aquifers and enrichment of novel symbionts in the deep terrestrial subsurface.</title>
        <authorList>
            <person name="Probst A.J."/>
            <person name="Ladd B."/>
            <person name="Jarett J.K."/>
            <person name="Geller-Mcgrath D.E."/>
            <person name="Sieber C.M.K."/>
            <person name="Emerson J.B."/>
            <person name="Anantharaman K."/>
            <person name="Thomas B.C."/>
            <person name="Malmstrom R."/>
            <person name="Stieglmeier M."/>
            <person name="Klingl A."/>
            <person name="Woyke T."/>
            <person name="Ryan C.M."/>
            <person name="Banfield J.F."/>
        </authorList>
    </citation>
    <scope>NUCLEOTIDE SEQUENCE [LARGE SCALE GENOMIC DNA]</scope>
</reference>
<comment type="caution">
    <text evidence="2">The sequence shown here is derived from an EMBL/GenBank/DDBJ whole genome shotgun (WGS) entry which is preliminary data.</text>
</comment>
<evidence type="ECO:0000313" key="3">
    <source>
        <dbReference type="Proteomes" id="UP000229401"/>
    </source>
</evidence>
<dbReference type="Proteomes" id="UP000229401">
    <property type="component" value="Unassembled WGS sequence"/>
</dbReference>
<protein>
    <recommendedName>
        <fullName evidence="4">Beta-xylosidase C-terminal Concanavalin A-like domain-containing protein</fullName>
    </recommendedName>
</protein>
<keyword evidence="1" id="KW-0472">Membrane</keyword>
<organism evidence="2 3">
    <name type="scientific">Candidatus Roizmanbacteria bacterium CG_4_10_14_0_8_um_filter_33_9</name>
    <dbReference type="NCBI Taxonomy" id="1974826"/>
    <lineage>
        <taxon>Bacteria</taxon>
        <taxon>Candidatus Roizmaniibacteriota</taxon>
    </lineage>
</organism>
<evidence type="ECO:0000313" key="2">
    <source>
        <dbReference type="EMBL" id="PIY71775.1"/>
    </source>
</evidence>
<name>A0A2M7QIG8_9BACT</name>
<accession>A0A2M7QIG8</accession>
<keyword evidence="1" id="KW-1133">Transmembrane helix</keyword>
<proteinExistence type="predicted"/>
<gene>
    <name evidence="2" type="ORF">COY87_04405</name>
</gene>
<dbReference type="AlphaFoldDB" id="A0A2M7QIG8"/>
<dbReference type="Gene3D" id="2.60.120.560">
    <property type="entry name" value="Exo-inulinase, domain 1"/>
    <property type="match status" value="1"/>
</dbReference>
<evidence type="ECO:0008006" key="4">
    <source>
        <dbReference type="Google" id="ProtNLM"/>
    </source>
</evidence>
<keyword evidence="1" id="KW-0812">Transmembrane</keyword>
<feature type="transmembrane region" description="Helical" evidence="1">
    <location>
        <begin position="6"/>
        <end position="28"/>
    </location>
</feature>
<sequence>MSQEKHHLPPITIVIVALIVLSSIPFFLRKPTKNQSYLPYHLEWSQLYKNGSIEIAGFKEGENWIGDYTYDSGRSLDGNTGINLFSQNESISEIKLNKNIDLSSFNSILITVYIESEQIAQQTDNFTFSLITNNAKQYSIPISPLRRGWNMLTFPLPSFRDEKNHETLTDKHISSFGFTLSSTKNHISQITIDRLWAERYDKPYMSQVITLKSLSSSFRTIDQHTYLNLFSTGINRVSFPQLKQVTQFIFTCKVIPENKGSFGFFMSSDNIPQSELSFLITHENNWVIEKSEKAQKSYQIATGKIQEFYNISIPFWLRMTKQGNTLSIDYSINGNDFKNIAKTNDVHIESGTIGLLSNGSFLIDYIDIKP</sequence>
<dbReference type="EMBL" id="PFLI01000147">
    <property type="protein sequence ID" value="PIY71775.1"/>
    <property type="molecule type" value="Genomic_DNA"/>
</dbReference>